<gene>
    <name evidence="2" type="ORF">AK812_SmicGene21680</name>
</gene>
<dbReference type="Proteomes" id="UP000186817">
    <property type="component" value="Unassembled WGS sequence"/>
</dbReference>
<dbReference type="EMBL" id="LSRX01000479">
    <property type="protein sequence ID" value="OLP96113.1"/>
    <property type="molecule type" value="Genomic_DNA"/>
</dbReference>
<organism evidence="2 3">
    <name type="scientific">Symbiodinium microadriaticum</name>
    <name type="common">Dinoflagellate</name>
    <name type="synonym">Zooxanthella microadriatica</name>
    <dbReference type="NCBI Taxonomy" id="2951"/>
    <lineage>
        <taxon>Eukaryota</taxon>
        <taxon>Sar</taxon>
        <taxon>Alveolata</taxon>
        <taxon>Dinophyceae</taxon>
        <taxon>Suessiales</taxon>
        <taxon>Symbiodiniaceae</taxon>
        <taxon>Symbiodinium</taxon>
    </lineage>
</organism>
<sequence>MFTAAAVRAVGCQNVAAADAEMAQVVMRPEFYDKTIEKMDLWVSVIGEAGGAFGLAPPGSCSRSLDWEEPGVSADERGSLKPAGPTGRSGASPGWRSSLGTDTDEVSEKLVRNGNAGSTGLSLQRLFEERGCKRRRGTGVRRAGGGRRRFQRPSRVPAAANLKPKDDQAARPAAVQLGRGFCLRLRLAAVHTARPGWFSLPGCGLPSQVTGLTRVMSTASWVGTIPEREAVAYDLDAPAVVDRHIEVHSRQSNVTTNAGSGFMADARDCLLDRNGSAGEDARRGTSVRRNIFHVQCGGFVKGRRAPGSAAELLRGRGQRCPHGGSNEGRQASHTTAGYSEDVPVSVLEQGALPAAIVARWPYNLLSGYSVLLFLQSLRVAEDGRKYSTEFVLKPAKYTAGYQSPYEKCSNRHVSGLAAMLAHRKLSLFEAPVFRRSSGGPSPACGCNRCSQTPPRAVLW</sequence>
<feature type="region of interest" description="Disordered" evidence="1">
    <location>
        <begin position="64"/>
        <end position="105"/>
    </location>
</feature>
<protein>
    <submittedName>
        <fullName evidence="2">Uncharacterized protein</fullName>
    </submittedName>
</protein>
<accession>A0A1Q9DLT7</accession>
<evidence type="ECO:0000313" key="3">
    <source>
        <dbReference type="Proteomes" id="UP000186817"/>
    </source>
</evidence>
<name>A0A1Q9DLT7_SYMMI</name>
<evidence type="ECO:0000313" key="2">
    <source>
        <dbReference type="EMBL" id="OLP96113.1"/>
    </source>
</evidence>
<proteinExistence type="predicted"/>
<evidence type="ECO:0000256" key="1">
    <source>
        <dbReference type="SAM" id="MobiDB-lite"/>
    </source>
</evidence>
<comment type="caution">
    <text evidence="2">The sequence shown here is derived from an EMBL/GenBank/DDBJ whole genome shotgun (WGS) entry which is preliminary data.</text>
</comment>
<dbReference type="AlphaFoldDB" id="A0A1Q9DLT7"/>
<reference evidence="2 3" key="1">
    <citation type="submission" date="2016-02" db="EMBL/GenBank/DDBJ databases">
        <title>Genome analysis of coral dinoflagellate symbionts highlights evolutionary adaptations to a symbiotic lifestyle.</title>
        <authorList>
            <person name="Aranda M."/>
            <person name="Li Y."/>
            <person name="Liew Y.J."/>
            <person name="Baumgarten S."/>
            <person name="Simakov O."/>
            <person name="Wilson M."/>
            <person name="Piel J."/>
            <person name="Ashoor H."/>
            <person name="Bougouffa S."/>
            <person name="Bajic V.B."/>
            <person name="Ryu T."/>
            <person name="Ravasi T."/>
            <person name="Bayer T."/>
            <person name="Micklem G."/>
            <person name="Kim H."/>
            <person name="Bhak J."/>
            <person name="Lajeunesse T.C."/>
            <person name="Voolstra C.R."/>
        </authorList>
    </citation>
    <scope>NUCLEOTIDE SEQUENCE [LARGE SCALE GENOMIC DNA]</scope>
    <source>
        <strain evidence="2 3">CCMP2467</strain>
    </source>
</reference>
<keyword evidence="3" id="KW-1185">Reference proteome</keyword>